<sequence>MARRSKLRVGPTLAIGVLTLMLCLGISLLYVGWQPGSTLNLVGYVAMALGLLAAIVLGVGLALLVHHNKRDD</sequence>
<evidence type="ECO:0000313" key="2">
    <source>
        <dbReference type="EMBL" id="GEP60537.1"/>
    </source>
</evidence>
<comment type="caution">
    <text evidence="2">The sequence shown here is derived from an EMBL/GenBank/DDBJ whole genome shotgun (WGS) entry which is preliminary data.</text>
</comment>
<reference evidence="2 3" key="1">
    <citation type="submission" date="2019-07" db="EMBL/GenBank/DDBJ databases">
        <title>Whole genome shotgun sequence of Reyranella soli NBRC 108950.</title>
        <authorList>
            <person name="Hosoyama A."/>
            <person name="Uohara A."/>
            <person name="Ohji S."/>
            <person name="Ichikawa N."/>
        </authorList>
    </citation>
    <scope>NUCLEOTIDE SEQUENCE [LARGE SCALE GENOMIC DNA]</scope>
    <source>
        <strain evidence="2 3">NBRC 108950</strain>
    </source>
</reference>
<dbReference type="RefSeq" id="WP_147155880.1">
    <property type="nucleotide sequence ID" value="NZ_BKAJ01000168.1"/>
</dbReference>
<evidence type="ECO:0000256" key="1">
    <source>
        <dbReference type="SAM" id="Phobius"/>
    </source>
</evidence>
<feature type="transmembrane region" description="Helical" evidence="1">
    <location>
        <begin position="45"/>
        <end position="65"/>
    </location>
</feature>
<name>A0A512NNK7_9HYPH</name>
<feature type="transmembrane region" description="Helical" evidence="1">
    <location>
        <begin position="12"/>
        <end position="33"/>
    </location>
</feature>
<proteinExistence type="predicted"/>
<dbReference type="Proteomes" id="UP000321058">
    <property type="component" value="Unassembled WGS sequence"/>
</dbReference>
<evidence type="ECO:0000313" key="3">
    <source>
        <dbReference type="Proteomes" id="UP000321058"/>
    </source>
</evidence>
<keyword evidence="1" id="KW-0472">Membrane</keyword>
<dbReference type="OrthoDB" id="9903623at2"/>
<accession>A0A512NNK7</accession>
<protein>
    <submittedName>
        <fullName evidence="2">Uncharacterized protein</fullName>
    </submittedName>
</protein>
<organism evidence="2 3">
    <name type="scientific">Reyranella soli</name>
    <dbReference type="NCBI Taxonomy" id="1230389"/>
    <lineage>
        <taxon>Bacteria</taxon>
        <taxon>Pseudomonadati</taxon>
        <taxon>Pseudomonadota</taxon>
        <taxon>Alphaproteobacteria</taxon>
        <taxon>Hyphomicrobiales</taxon>
        <taxon>Reyranellaceae</taxon>
        <taxon>Reyranella</taxon>
    </lineage>
</organism>
<dbReference type="EMBL" id="BKAJ01000168">
    <property type="protein sequence ID" value="GEP60537.1"/>
    <property type="molecule type" value="Genomic_DNA"/>
</dbReference>
<keyword evidence="1" id="KW-1133">Transmembrane helix</keyword>
<keyword evidence="1" id="KW-0812">Transmembrane</keyword>
<gene>
    <name evidence="2" type="ORF">RSO01_77030</name>
</gene>
<dbReference type="AlphaFoldDB" id="A0A512NNK7"/>
<keyword evidence="3" id="KW-1185">Reference proteome</keyword>